<dbReference type="GO" id="GO:0008270">
    <property type="term" value="F:zinc ion binding"/>
    <property type="evidence" value="ECO:0007669"/>
    <property type="project" value="UniProtKB-KW"/>
</dbReference>
<feature type="region of interest" description="Disordered" evidence="2">
    <location>
        <begin position="315"/>
        <end position="359"/>
    </location>
</feature>
<feature type="transmembrane region" description="Helical" evidence="3">
    <location>
        <begin position="51"/>
        <end position="71"/>
    </location>
</feature>
<dbReference type="PROSITE" id="PS50966">
    <property type="entry name" value="ZF_SWIM"/>
    <property type="match status" value="1"/>
</dbReference>
<evidence type="ECO:0000313" key="5">
    <source>
        <dbReference type="EMBL" id="GAQ77639.1"/>
    </source>
</evidence>
<keyword evidence="1" id="KW-0862">Zinc</keyword>
<feature type="domain" description="SWIM-type" evidence="4">
    <location>
        <begin position="105"/>
        <end position="141"/>
    </location>
</feature>
<keyword evidence="3" id="KW-0472">Membrane</keyword>
<keyword evidence="1" id="KW-0479">Metal-binding</keyword>
<dbReference type="AlphaFoldDB" id="A0A0U9HPT1"/>
<feature type="region of interest" description="Disordered" evidence="2">
    <location>
        <begin position="1"/>
        <end position="42"/>
    </location>
</feature>
<feature type="region of interest" description="Disordered" evidence="2">
    <location>
        <begin position="611"/>
        <end position="631"/>
    </location>
</feature>
<keyword evidence="3" id="KW-1133">Transmembrane helix</keyword>
<dbReference type="Proteomes" id="UP000054558">
    <property type="component" value="Unassembled WGS sequence"/>
</dbReference>
<feature type="compositionally biased region" description="Basic residues" evidence="2">
    <location>
        <begin position="332"/>
        <end position="344"/>
    </location>
</feature>
<evidence type="ECO:0000313" key="6">
    <source>
        <dbReference type="Proteomes" id="UP000054558"/>
    </source>
</evidence>
<dbReference type="PANTHER" id="PTHR34305:SF1">
    <property type="entry name" value="SWIM-TYPE DOMAIN-CONTAINING PROTEIN"/>
    <property type="match status" value="1"/>
</dbReference>
<evidence type="ECO:0000256" key="2">
    <source>
        <dbReference type="SAM" id="MobiDB-lite"/>
    </source>
</evidence>
<protein>
    <recommendedName>
        <fullName evidence="4">SWIM-type domain-containing protein</fullName>
    </recommendedName>
</protein>
<keyword evidence="6" id="KW-1185">Reference proteome</keyword>
<reference evidence="5 6" key="1">
    <citation type="journal article" date="2014" name="Nat. Commun.">
        <title>Klebsormidium flaccidum genome reveals primary factors for plant terrestrial adaptation.</title>
        <authorList>
            <person name="Hori K."/>
            <person name="Maruyama F."/>
            <person name="Fujisawa T."/>
            <person name="Togashi T."/>
            <person name="Yamamoto N."/>
            <person name="Seo M."/>
            <person name="Sato S."/>
            <person name="Yamada T."/>
            <person name="Mori H."/>
            <person name="Tajima N."/>
            <person name="Moriyama T."/>
            <person name="Ikeuchi M."/>
            <person name="Watanabe M."/>
            <person name="Wada H."/>
            <person name="Kobayashi K."/>
            <person name="Saito M."/>
            <person name="Masuda T."/>
            <person name="Sasaki-Sekimoto Y."/>
            <person name="Mashiguchi K."/>
            <person name="Awai K."/>
            <person name="Shimojima M."/>
            <person name="Masuda S."/>
            <person name="Iwai M."/>
            <person name="Nobusawa T."/>
            <person name="Narise T."/>
            <person name="Kondo S."/>
            <person name="Saito H."/>
            <person name="Sato R."/>
            <person name="Murakawa M."/>
            <person name="Ihara Y."/>
            <person name="Oshima-Yamada Y."/>
            <person name="Ohtaka K."/>
            <person name="Satoh M."/>
            <person name="Sonobe K."/>
            <person name="Ishii M."/>
            <person name="Ohtani R."/>
            <person name="Kanamori-Sato M."/>
            <person name="Honoki R."/>
            <person name="Miyazaki D."/>
            <person name="Mochizuki H."/>
            <person name="Umetsu J."/>
            <person name="Higashi K."/>
            <person name="Shibata D."/>
            <person name="Kamiya Y."/>
            <person name="Sato N."/>
            <person name="Nakamura Y."/>
            <person name="Tabata S."/>
            <person name="Ida S."/>
            <person name="Kurokawa K."/>
            <person name="Ohta H."/>
        </authorList>
    </citation>
    <scope>NUCLEOTIDE SEQUENCE [LARGE SCALE GENOMIC DNA]</scope>
    <source>
        <strain evidence="5 6">NIES-2285</strain>
    </source>
</reference>
<sequence>MRKKPRLTAAEQGTHRAITKGQKARVGGVPGAEESDDGGESMRATSIKAQALRYLGLIGEGVCLVILPAGGGSPPLRLYMSAWDHNGLGRAKPLGRPSKECALLEHVWWDTLGRLNCTCQRGRLSDNAPCVHKLALAALSNDWMQEATLPTAQRVKQGARKERIGFKDELGSFFAVEDSPQGPSSKRRMLFRSTAGSWYCEGKNDGCPAVSDCSHVAAAKAAVRAGDVPAASGLLVGSEALARAKLWLEQWGGEVPMIRNVPAVGHREKQTCLSSEQRKLVGLLARQPHEGELCAGPLCFCQRHGALFDEARRDEEAPSLDAASESAPEAKRPRRSKAFWKHSHAAPVAPTMRPAPPVDARGKDAIHGWVLACFECPLASNECAHGEGSRVHCPVMLIGTEAVQISKPKLARLSDAPTFHDPLVTALRGAPIRVSELTHASFVELSERGLLSAPCPLQPPPCGTSWAETWVEASVTASQWSRRVKVRIYTCQCLDIAHTVHFDGEHLGLYTWNVRTLFVQQSLQLLLQSMHHGVSFKAALAMNQAAFQCRPGSEVLSETTWRRASLDYFKLVGLGIRDCCTLCGLHPKVLLCDGIVGVANSDGGKRPGGFGSATLDARRSMTHPSRSKEGELLQTASISGRDYCGAGLEGGGLKRQLVLQPELREALARLSQHRPRDERLGPRLSETGFKSLLDGLTHEETRVVKAFGPAEAEGPLPEDGRRRLLTEQRTMVRDRGMAVCELLAGIQDDFRRRGMNPKLWESWVGEWSELLYCLGAHDADEDLIGTEGLSAVRKLLLGGEASIEDTRRLGRAAPILRRILDAHGGLAFPGFFMPVLKQLYLLCLFAKGATGFAADGNLGWVYAAIRPFDAEAVRLLGEARRRPLTPEEGEALENERAVANELLPGVETLHPSPQQWGSMSDRERALLLERLGRDEEGSLLHPLPVGHAFRAEQDALAHYSFPGWEQKRGLPQYTSFEHFDGRSRSSEEFKCATGMTVGDWDRENASGLVKGGGKAAKKGGTLKRPNRSRGAFVFCCPHRVIYGFHVMLRGESPRDAFAVLYTRIARENLPSVLVYDNACALRNYCMRRAPGHFGNVRFVVDR</sequence>
<evidence type="ECO:0000256" key="3">
    <source>
        <dbReference type="SAM" id="Phobius"/>
    </source>
</evidence>
<evidence type="ECO:0000259" key="4">
    <source>
        <dbReference type="PROSITE" id="PS50966"/>
    </source>
</evidence>
<dbReference type="EMBL" id="DF236950">
    <property type="protein sequence ID" value="GAQ77639.1"/>
    <property type="molecule type" value="Genomic_DNA"/>
</dbReference>
<keyword evidence="3" id="KW-0812">Transmembrane</keyword>
<evidence type="ECO:0000256" key="1">
    <source>
        <dbReference type="PROSITE-ProRule" id="PRU00325"/>
    </source>
</evidence>
<name>A0A0U9HPT1_KLENI</name>
<organism evidence="5 6">
    <name type="scientific">Klebsormidium nitens</name>
    <name type="common">Green alga</name>
    <name type="synonym">Ulothrix nitens</name>
    <dbReference type="NCBI Taxonomy" id="105231"/>
    <lineage>
        <taxon>Eukaryota</taxon>
        <taxon>Viridiplantae</taxon>
        <taxon>Streptophyta</taxon>
        <taxon>Klebsormidiophyceae</taxon>
        <taxon>Klebsormidiales</taxon>
        <taxon>Klebsormidiaceae</taxon>
        <taxon>Klebsormidium</taxon>
    </lineage>
</organism>
<dbReference type="STRING" id="105231.A0A0U9HPT1"/>
<gene>
    <name evidence="5" type="ORF">KFL_000010870</name>
</gene>
<proteinExistence type="predicted"/>
<dbReference type="InterPro" id="IPR007527">
    <property type="entry name" value="Znf_SWIM"/>
</dbReference>
<keyword evidence="1" id="KW-0863">Zinc-finger</keyword>
<dbReference type="PANTHER" id="PTHR34305">
    <property type="entry name" value="EXPRESSED PROTEIN"/>
    <property type="match status" value="1"/>
</dbReference>
<accession>A0A0U9HPT1</accession>